<proteinExistence type="predicted"/>
<dbReference type="AlphaFoldDB" id="A0AAP8NLJ9"/>
<evidence type="ECO:0000313" key="2">
    <source>
        <dbReference type="Proteomes" id="UP000235914"/>
    </source>
</evidence>
<organism evidence="1 2">
    <name type="scientific">Akkermansia muciniphila</name>
    <dbReference type="NCBI Taxonomy" id="239935"/>
    <lineage>
        <taxon>Bacteria</taxon>
        <taxon>Pseudomonadati</taxon>
        <taxon>Verrucomicrobiota</taxon>
        <taxon>Verrucomicrobiia</taxon>
        <taxon>Verrucomicrobiales</taxon>
        <taxon>Akkermansiaceae</taxon>
        <taxon>Akkermansia</taxon>
    </lineage>
</organism>
<dbReference type="EMBL" id="PJKN01000005">
    <property type="protein sequence ID" value="PNC54770.1"/>
    <property type="molecule type" value="Genomic_DNA"/>
</dbReference>
<evidence type="ECO:0000313" key="1">
    <source>
        <dbReference type="EMBL" id="PNC54770.1"/>
    </source>
</evidence>
<reference evidence="1 2" key="1">
    <citation type="journal article" date="2017" name="BMC Genomics">
        <title>Genome sequencing of 39 Akkermansia muciniphila isolates reveals its population structure, genomic and functional diverisity, and global distribution in mammalian gut microbiotas.</title>
        <authorList>
            <person name="Guo X."/>
            <person name="Li S."/>
            <person name="Zhang J."/>
            <person name="Wu F."/>
            <person name="Li X."/>
            <person name="Wu D."/>
            <person name="Zhang M."/>
            <person name="Ou Z."/>
            <person name="Jie Z."/>
            <person name="Yan Q."/>
            <person name="Li P."/>
            <person name="Yi J."/>
            <person name="Peng Y."/>
        </authorList>
    </citation>
    <scope>NUCLEOTIDE SEQUENCE [LARGE SCALE GENOMIC DNA]</scope>
    <source>
        <strain evidence="1 2">GP43</strain>
    </source>
</reference>
<sequence>MNVSISLLIIFGTVFLVGEHVLARTLETGRAGGYYTHSGKGDRSARARFERFKSRKTPTTRTSITPISVSDQYGNRYRGDLITSTYDPSAKARAGAAAWDKRQSAKAKTIINQAEHEAQSKIAREEEAQVFRASLSRLQEAVKQGKVDKVLADKMVKVLSLRVKQGIMNRREAAGAIDYLILNNKINIK</sequence>
<gene>
    <name evidence="1" type="ORF">CXU09_09575</name>
</gene>
<name>A0AAP8NLJ9_9BACT</name>
<comment type="caution">
    <text evidence="1">The sequence shown here is derived from an EMBL/GenBank/DDBJ whole genome shotgun (WGS) entry which is preliminary data.</text>
</comment>
<accession>A0AAP8NLJ9</accession>
<protein>
    <submittedName>
        <fullName evidence="1">Uncharacterized protein</fullName>
    </submittedName>
</protein>
<dbReference type="Proteomes" id="UP000235914">
    <property type="component" value="Unassembled WGS sequence"/>
</dbReference>